<evidence type="ECO:0000256" key="1">
    <source>
        <dbReference type="SAM" id="SignalP"/>
    </source>
</evidence>
<organism evidence="2 3">
    <name type="scientific">Micromonospora saelicesensis</name>
    <dbReference type="NCBI Taxonomy" id="285676"/>
    <lineage>
        <taxon>Bacteria</taxon>
        <taxon>Bacillati</taxon>
        <taxon>Actinomycetota</taxon>
        <taxon>Actinomycetes</taxon>
        <taxon>Micromonosporales</taxon>
        <taxon>Micromonosporaceae</taxon>
        <taxon>Micromonospora</taxon>
    </lineage>
</organism>
<dbReference type="Proteomes" id="UP000198864">
    <property type="component" value="Unassembled WGS sequence"/>
</dbReference>
<keyword evidence="1" id="KW-0732">Signal</keyword>
<dbReference type="InterPro" id="IPR014262">
    <property type="entry name" value="HAF_rpt"/>
</dbReference>
<dbReference type="NCBIfam" id="TIGR02913">
    <property type="entry name" value="HAF_rpt"/>
    <property type="match status" value="4"/>
</dbReference>
<sequence length="322" mass="34155">MASMVSPRPLLTAATTVVALITLAPAPAAASPPSYRIVDLGTLSGGDGAATAMNDRGDIVGWSTVASGARHAVLWRHGVITDLGVLPGDTDSSAVDVNEFGDVAITSFGSDYLTRAVLWRNGQLHDLGTLGGANSVAIGVNDRRQVLGTSEPAGDMPHRFLWRNGVFTDLGREYFYEFTTDFNNAGDVVGGFNVPPQDYPCTCVGGRLRDGVLTQIGSEALGVNNRGQVVGAANGRAFRWQNGTLTDLGTLGGDWSRATAINDRGEVVGQSTTIAAWHPFLWRNGVMTDLTTRGVWETDSIEDINIRGQLVGARGNRPVLFR</sequence>
<dbReference type="EMBL" id="FMCR01000002">
    <property type="protein sequence ID" value="SCE91841.1"/>
    <property type="molecule type" value="Genomic_DNA"/>
</dbReference>
<proteinExistence type="predicted"/>
<dbReference type="AlphaFoldDB" id="A0A1C4W777"/>
<protein>
    <submittedName>
        <fullName evidence="2">Probable extracellular repeat, HAF family</fullName>
    </submittedName>
</protein>
<feature type="signal peptide" evidence="1">
    <location>
        <begin position="1"/>
        <end position="30"/>
    </location>
</feature>
<accession>A0A1C4W777</accession>
<name>A0A1C4W777_9ACTN</name>
<evidence type="ECO:0000313" key="3">
    <source>
        <dbReference type="Proteomes" id="UP000198864"/>
    </source>
</evidence>
<reference evidence="2 3" key="1">
    <citation type="submission" date="2016-06" db="EMBL/GenBank/DDBJ databases">
        <authorList>
            <person name="Kjaerup R.B."/>
            <person name="Dalgaard T.S."/>
            <person name="Juul-Madsen H.R."/>
        </authorList>
    </citation>
    <scope>NUCLEOTIDE SEQUENCE [LARGE SCALE GENOMIC DNA]</scope>
    <source>
        <strain evidence="2 3">DSM 44871</strain>
    </source>
</reference>
<feature type="chain" id="PRO_5008706697" evidence="1">
    <location>
        <begin position="31"/>
        <end position="322"/>
    </location>
</feature>
<gene>
    <name evidence="2" type="ORF">GA0070561_2421</name>
</gene>
<evidence type="ECO:0000313" key="2">
    <source>
        <dbReference type="EMBL" id="SCE91841.1"/>
    </source>
</evidence>